<keyword evidence="4" id="KW-0346">Stress response</keyword>
<dbReference type="Pfam" id="PF00011">
    <property type="entry name" value="HSP20"/>
    <property type="match status" value="1"/>
</dbReference>
<comment type="caution">
    <text evidence="4">The sequence shown here is derived from an EMBL/GenBank/DDBJ whole genome shotgun (WGS) entry which is preliminary data.</text>
</comment>
<dbReference type="SUPFAM" id="SSF49764">
    <property type="entry name" value="HSP20-like chaperones"/>
    <property type="match status" value="1"/>
</dbReference>
<dbReference type="InterPro" id="IPR008978">
    <property type="entry name" value="HSP20-like_chaperone"/>
</dbReference>
<gene>
    <name evidence="4" type="ORF">DFR45_10360</name>
</gene>
<evidence type="ECO:0000313" key="5">
    <source>
        <dbReference type="Proteomes" id="UP000252174"/>
    </source>
</evidence>
<feature type="domain" description="SHSP" evidence="3">
    <location>
        <begin position="56"/>
        <end position="168"/>
    </location>
</feature>
<reference evidence="4 5" key="1">
    <citation type="submission" date="2018-07" db="EMBL/GenBank/DDBJ databases">
        <title>Genomic Encyclopedia of Type Strains, Phase IV (KMG-IV): sequencing the most valuable type-strain genomes for metagenomic binning, comparative biology and taxonomic classification.</title>
        <authorList>
            <person name="Goeker M."/>
        </authorList>
    </citation>
    <scope>NUCLEOTIDE SEQUENCE [LARGE SCALE GENOMIC DNA]</scope>
    <source>
        <strain evidence="4 5">DSM 100911</strain>
    </source>
</reference>
<evidence type="ECO:0000259" key="3">
    <source>
        <dbReference type="PROSITE" id="PS01031"/>
    </source>
</evidence>
<dbReference type="PANTHER" id="PTHR11527">
    <property type="entry name" value="HEAT-SHOCK PROTEIN 20 FAMILY MEMBER"/>
    <property type="match status" value="1"/>
</dbReference>
<evidence type="ECO:0000256" key="1">
    <source>
        <dbReference type="PROSITE-ProRule" id="PRU00285"/>
    </source>
</evidence>
<protein>
    <submittedName>
        <fullName evidence="4">Heat shock protein Hsp20</fullName>
    </submittedName>
</protein>
<dbReference type="AlphaFoldDB" id="A0A369AP86"/>
<dbReference type="PROSITE" id="PS01031">
    <property type="entry name" value="SHSP"/>
    <property type="match status" value="1"/>
</dbReference>
<dbReference type="Gene3D" id="2.60.40.790">
    <property type="match status" value="1"/>
</dbReference>
<dbReference type="RefSeq" id="WP_114482779.1">
    <property type="nucleotide sequence ID" value="NZ_QPJU01000003.1"/>
</dbReference>
<evidence type="ECO:0000313" key="4">
    <source>
        <dbReference type="EMBL" id="RCX10076.1"/>
    </source>
</evidence>
<dbReference type="OrthoDB" id="9808910at2"/>
<evidence type="ECO:0000256" key="2">
    <source>
        <dbReference type="RuleBase" id="RU003616"/>
    </source>
</evidence>
<keyword evidence="5" id="KW-1185">Reference proteome</keyword>
<dbReference type="InterPro" id="IPR031107">
    <property type="entry name" value="Small_HSP"/>
</dbReference>
<dbReference type="CDD" id="cd06464">
    <property type="entry name" value="ACD_sHsps-like"/>
    <property type="match status" value="1"/>
</dbReference>
<dbReference type="InterPro" id="IPR002068">
    <property type="entry name" value="A-crystallin/Hsp20_dom"/>
</dbReference>
<accession>A0A369AP86</accession>
<dbReference type="EMBL" id="QPJU01000003">
    <property type="protein sequence ID" value="RCX10076.1"/>
    <property type="molecule type" value="Genomic_DNA"/>
</dbReference>
<name>A0A369AP86_9BURK</name>
<comment type="similarity">
    <text evidence="1 2">Belongs to the small heat shock protein (HSP20) family.</text>
</comment>
<organism evidence="4 5">
    <name type="scientific">Extensimonas vulgaris</name>
    <dbReference type="NCBI Taxonomy" id="1031594"/>
    <lineage>
        <taxon>Bacteria</taxon>
        <taxon>Pseudomonadati</taxon>
        <taxon>Pseudomonadota</taxon>
        <taxon>Betaproteobacteria</taxon>
        <taxon>Burkholderiales</taxon>
        <taxon>Comamonadaceae</taxon>
        <taxon>Extensimonas</taxon>
    </lineage>
</organism>
<proteinExistence type="inferred from homology"/>
<dbReference type="Proteomes" id="UP000252174">
    <property type="component" value="Unassembled WGS sequence"/>
</dbReference>
<sequence>MKVESLKENVGALWDNLAEGWRSLTRFAAGALTRFKPGAQTQLPAKSEMDEDFFLPSRNWAVLGADVFEDEERVVVRLELPGMDKSDLRVEVRGDTLDISGEKRFEREGTQGRWRVMQCAYGSFQRKVPLPVPVRADGARATYKNGVLRIELPKAAPGKPLPMSVPVE</sequence>